<proteinExistence type="predicted"/>
<dbReference type="AlphaFoldDB" id="W7Y5D5"/>
<dbReference type="OrthoDB" id="9782977at2"/>
<comment type="caution">
    <text evidence="2">The sequence shown here is derived from an EMBL/GenBank/DDBJ whole genome shotgun (WGS) entry which is preliminary data.</text>
</comment>
<sequence>MNTIGRKDKVNLPDLALKNIDAKIDTGAYGCTLHCHSIELISRDGKDILAFKVLDPTHSLYEDKVFYFEEFSDKLVKNSGGQTEHRYTINTPMIIFGKRRNIDFSLTNRKKMKYPILLGREFLTGRFIVDVTLKDLSYKDKKHKK</sequence>
<dbReference type="InterPro" id="IPR008503">
    <property type="entry name" value="Asp_endopeptidase"/>
</dbReference>
<evidence type="ECO:0000259" key="1">
    <source>
        <dbReference type="Pfam" id="PF05618"/>
    </source>
</evidence>
<dbReference type="InterPro" id="IPR021109">
    <property type="entry name" value="Peptidase_aspartic_dom_sf"/>
</dbReference>
<organism evidence="2 3">
    <name type="scientific">Saccharicrinis fermentans DSM 9555 = JCM 21142</name>
    <dbReference type="NCBI Taxonomy" id="869213"/>
    <lineage>
        <taxon>Bacteria</taxon>
        <taxon>Pseudomonadati</taxon>
        <taxon>Bacteroidota</taxon>
        <taxon>Bacteroidia</taxon>
        <taxon>Marinilabiliales</taxon>
        <taxon>Marinilabiliaceae</taxon>
        <taxon>Saccharicrinis</taxon>
    </lineage>
</organism>
<dbReference type="PANTHER" id="PTHR38037:SF2">
    <property type="entry name" value="ATP-DEPENDENT ZINC PROTEASE DOMAIN-CONTAINING PROTEIN-RELATED"/>
    <property type="match status" value="1"/>
</dbReference>
<name>W7Y5D5_9BACT</name>
<accession>W7Y5D5</accession>
<dbReference type="EMBL" id="BAMD01000021">
    <property type="protein sequence ID" value="GAF03302.1"/>
    <property type="molecule type" value="Genomic_DNA"/>
</dbReference>
<dbReference type="PANTHER" id="PTHR38037">
    <property type="entry name" value="ZN_PROTEASE DOMAIN-CONTAINING PROTEIN"/>
    <property type="match status" value="1"/>
</dbReference>
<dbReference type="eggNOG" id="COG4067">
    <property type="taxonomic scope" value="Bacteria"/>
</dbReference>
<dbReference type="Proteomes" id="UP000019402">
    <property type="component" value="Unassembled WGS sequence"/>
</dbReference>
<dbReference type="Pfam" id="PF05618">
    <property type="entry name" value="Zn_protease"/>
    <property type="match status" value="1"/>
</dbReference>
<evidence type="ECO:0000313" key="2">
    <source>
        <dbReference type="EMBL" id="GAF03302.1"/>
    </source>
</evidence>
<evidence type="ECO:0000313" key="3">
    <source>
        <dbReference type="Proteomes" id="UP000019402"/>
    </source>
</evidence>
<protein>
    <recommendedName>
        <fullName evidence="1">Retropepsin-like aspartic endopeptidase domain-containing protein</fullName>
    </recommendedName>
</protein>
<feature type="domain" description="Retropepsin-like aspartic endopeptidase" evidence="1">
    <location>
        <begin position="4"/>
        <end position="136"/>
    </location>
</feature>
<dbReference type="STRING" id="869213.GCA_000517085_04614"/>
<reference evidence="2 3" key="1">
    <citation type="journal article" date="2014" name="Genome Announc.">
        <title>Draft Genome Sequence of Cytophaga fermentans JCM 21142T, a Facultative Anaerobe Isolated from Marine Mud.</title>
        <authorList>
            <person name="Starns D."/>
            <person name="Oshima K."/>
            <person name="Suda W."/>
            <person name="Iino T."/>
            <person name="Yuki M."/>
            <person name="Inoue J."/>
            <person name="Kitamura K."/>
            <person name="Iida T."/>
            <person name="Darby A."/>
            <person name="Hattori M."/>
            <person name="Ohkuma M."/>
        </authorList>
    </citation>
    <scope>NUCLEOTIDE SEQUENCE [LARGE SCALE GENOMIC DNA]</scope>
    <source>
        <strain evidence="2 3">JCM 21142</strain>
    </source>
</reference>
<dbReference type="RefSeq" id="WP_027473790.1">
    <property type="nucleotide sequence ID" value="NZ_BAMD01000021.1"/>
</dbReference>
<dbReference type="Gene3D" id="2.40.70.10">
    <property type="entry name" value="Acid Proteases"/>
    <property type="match status" value="1"/>
</dbReference>
<gene>
    <name evidence="2" type="ORF">JCM21142_41970</name>
</gene>
<dbReference type="SUPFAM" id="SSF50630">
    <property type="entry name" value="Acid proteases"/>
    <property type="match status" value="1"/>
</dbReference>
<keyword evidence="3" id="KW-1185">Reference proteome</keyword>